<dbReference type="EMBL" id="MFEN01000012">
    <property type="protein sequence ID" value="OGE84425.1"/>
    <property type="molecule type" value="Genomic_DNA"/>
</dbReference>
<organism evidence="1 2">
    <name type="scientific">Candidatus Doudnabacteria bacterium RIFCSPHIGHO2_01_FULL_49_9</name>
    <dbReference type="NCBI Taxonomy" id="1817827"/>
    <lineage>
        <taxon>Bacteria</taxon>
        <taxon>Candidatus Doudnaibacteriota</taxon>
    </lineage>
</organism>
<dbReference type="Gene3D" id="2.30.30.110">
    <property type="match status" value="1"/>
</dbReference>
<protein>
    <recommendedName>
        <fullName evidence="3">Toxin-antitoxin system protein</fullName>
    </recommendedName>
</protein>
<comment type="caution">
    <text evidence="1">The sequence shown here is derived from an EMBL/GenBank/DDBJ whole genome shotgun (WGS) entry which is preliminary data.</text>
</comment>
<dbReference type="InterPro" id="IPR003477">
    <property type="entry name" value="PemK-like"/>
</dbReference>
<proteinExistence type="predicted"/>
<evidence type="ECO:0000313" key="1">
    <source>
        <dbReference type="EMBL" id="OGE84425.1"/>
    </source>
</evidence>
<dbReference type="SUPFAM" id="SSF50118">
    <property type="entry name" value="Cell growth inhibitor/plasmid maintenance toxic component"/>
    <property type="match status" value="1"/>
</dbReference>
<name>A0A1F5P3N4_9BACT</name>
<evidence type="ECO:0008006" key="3">
    <source>
        <dbReference type="Google" id="ProtNLM"/>
    </source>
</evidence>
<dbReference type="AlphaFoldDB" id="A0A1F5P3N4"/>
<dbReference type="GO" id="GO:0003677">
    <property type="term" value="F:DNA binding"/>
    <property type="evidence" value="ECO:0007669"/>
    <property type="project" value="InterPro"/>
</dbReference>
<sequence length="131" mass="15574">MQKDFDNWNIIKQRLHSREGAPLFFPKAREVWMCSIGRNIGFEQNGGGENFSRPVLVVKKFNNQMFWTAPLSTKQKQFDFYYNFTDPNSQNVSVILAQLRLISVKRFHRKMYEMKLNEFAEIQSLLKQFLS</sequence>
<gene>
    <name evidence="1" type="ORF">A2846_02570</name>
</gene>
<evidence type="ECO:0000313" key="2">
    <source>
        <dbReference type="Proteomes" id="UP000176339"/>
    </source>
</evidence>
<reference evidence="1 2" key="1">
    <citation type="journal article" date="2016" name="Nat. Commun.">
        <title>Thousands of microbial genomes shed light on interconnected biogeochemical processes in an aquifer system.</title>
        <authorList>
            <person name="Anantharaman K."/>
            <person name="Brown C.T."/>
            <person name="Hug L.A."/>
            <person name="Sharon I."/>
            <person name="Castelle C.J."/>
            <person name="Probst A.J."/>
            <person name="Thomas B.C."/>
            <person name="Singh A."/>
            <person name="Wilkins M.J."/>
            <person name="Karaoz U."/>
            <person name="Brodie E.L."/>
            <person name="Williams K.H."/>
            <person name="Hubbard S.S."/>
            <person name="Banfield J.F."/>
        </authorList>
    </citation>
    <scope>NUCLEOTIDE SEQUENCE [LARGE SCALE GENOMIC DNA]</scope>
</reference>
<accession>A0A1F5P3N4</accession>
<dbReference type="InterPro" id="IPR011067">
    <property type="entry name" value="Plasmid_toxin/cell-grow_inhib"/>
</dbReference>
<dbReference type="Pfam" id="PF02452">
    <property type="entry name" value="PemK_toxin"/>
    <property type="match status" value="1"/>
</dbReference>
<dbReference type="Proteomes" id="UP000176339">
    <property type="component" value="Unassembled WGS sequence"/>
</dbReference>